<accession>A0A9X2IGE6</accession>
<dbReference type="RefSeq" id="WP_250828966.1">
    <property type="nucleotide sequence ID" value="NZ_JAMOIL010000050.1"/>
</dbReference>
<evidence type="ECO:0000313" key="1">
    <source>
        <dbReference type="EMBL" id="MCM0622806.1"/>
    </source>
</evidence>
<dbReference type="AlphaFoldDB" id="A0A9X2IGE6"/>
<protein>
    <submittedName>
        <fullName evidence="1">Uncharacterized protein</fullName>
    </submittedName>
</protein>
<organism evidence="1 2">
    <name type="scientific">Nocardioides bruguierae</name>
    <dbReference type="NCBI Taxonomy" id="2945102"/>
    <lineage>
        <taxon>Bacteria</taxon>
        <taxon>Bacillati</taxon>
        <taxon>Actinomycetota</taxon>
        <taxon>Actinomycetes</taxon>
        <taxon>Propionibacteriales</taxon>
        <taxon>Nocardioidaceae</taxon>
        <taxon>Nocardioides</taxon>
    </lineage>
</organism>
<proteinExistence type="predicted"/>
<sequence>MTLSFQGCSSAPDAVGRGQAWSIVIGDTQGVIVSDGHTTRGFRRGSSEPIWEANGEPNGAACSASCPDAVLNMVGGTDLLQTHGSNVDASPLNVNADDIRTLGTAGNSIILTAMAGPRHRLYSWTNGTVDTIKILGRGSALWQSRGRAGGTLFLLREHRTTATVLDFTGTTATTTTIPKMPHRTMCYDAQGIADSSLSSSAFATLKTTLTFVSACLPVTAHRWLGIGTSLSLDPATGKGSPTLVAAVTTASCDAQPGCSVW</sequence>
<comment type="caution">
    <text evidence="1">The sequence shown here is derived from an EMBL/GenBank/DDBJ whole genome shotgun (WGS) entry which is preliminary data.</text>
</comment>
<keyword evidence="2" id="KW-1185">Reference proteome</keyword>
<gene>
    <name evidence="1" type="ORF">M8330_21175</name>
</gene>
<evidence type="ECO:0000313" key="2">
    <source>
        <dbReference type="Proteomes" id="UP001139485"/>
    </source>
</evidence>
<name>A0A9X2IGE6_9ACTN</name>
<reference evidence="1" key="1">
    <citation type="submission" date="2022-05" db="EMBL/GenBank/DDBJ databases">
        <authorList>
            <person name="Tuo L."/>
        </authorList>
    </citation>
    <scope>NUCLEOTIDE SEQUENCE</scope>
    <source>
        <strain evidence="1">BSK12Z-4</strain>
    </source>
</reference>
<dbReference type="Proteomes" id="UP001139485">
    <property type="component" value="Unassembled WGS sequence"/>
</dbReference>
<dbReference type="EMBL" id="JAMOIL010000050">
    <property type="protein sequence ID" value="MCM0622806.1"/>
    <property type="molecule type" value="Genomic_DNA"/>
</dbReference>